<keyword evidence="7 11" id="KW-0862">Zinc</keyword>
<comment type="subcellular location">
    <subcellularLocation>
        <location evidence="2">Membrane</location>
        <topology evidence="2">Multi-pass membrane protein</topology>
    </subcellularLocation>
</comment>
<proteinExistence type="inferred from homology"/>
<protein>
    <recommendedName>
        <fullName evidence="11">Zinc metalloprotease</fullName>
        <ecNumber evidence="11">3.4.24.-</ecNumber>
    </recommendedName>
</protein>
<dbReference type="InterPro" id="IPR004387">
    <property type="entry name" value="Pept_M50_Zn"/>
</dbReference>
<dbReference type="NCBIfam" id="TIGR00054">
    <property type="entry name" value="RIP metalloprotease RseP"/>
    <property type="match status" value="1"/>
</dbReference>
<dbReference type="EC" id="3.4.24.-" evidence="11"/>
<evidence type="ECO:0000313" key="14">
    <source>
        <dbReference type="Proteomes" id="UP000248395"/>
    </source>
</evidence>
<evidence type="ECO:0000313" key="13">
    <source>
        <dbReference type="EMBL" id="PXX50384.1"/>
    </source>
</evidence>
<dbReference type="OrthoDB" id="9782003at2"/>
<dbReference type="Pfam" id="PF02163">
    <property type="entry name" value="Peptidase_M50"/>
    <property type="match status" value="1"/>
</dbReference>
<evidence type="ECO:0000256" key="5">
    <source>
        <dbReference type="ARBA" id="ARBA00022692"/>
    </source>
</evidence>
<keyword evidence="6 11" id="KW-0378">Hydrolase</keyword>
<dbReference type="GO" id="GO:0004222">
    <property type="term" value="F:metalloendopeptidase activity"/>
    <property type="evidence" value="ECO:0007669"/>
    <property type="project" value="InterPro"/>
</dbReference>
<dbReference type="PANTHER" id="PTHR42837">
    <property type="entry name" value="REGULATOR OF SIGMA-E PROTEASE RSEP"/>
    <property type="match status" value="1"/>
</dbReference>
<dbReference type="InterPro" id="IPR008915">
    <property type="entry name" value="Peptidase_M50"/>
</dbReference>
<sequence>MLTFIAFLVAIGVLVTFHELGHFWVARLCGVKVLRFSVGFGKPLCTFQRGDTEWAISPIPLGGYVRMLDEREMEVPAGERHLAFNNQPVLKRMAIVVAGPLANLLLAVLFYWAVIAGGMVQLSPQVGTVLTPSLAATAGFHPGDRVLSVNGQPVADWQQLRLALVDAAGSGDVPIRVQVKTPQATTQLRSIDPAQADEEALKALEQGNPGLMPLRYLPAIGGVEEGGVAAKAGLKAGDKLLSADGKPLASWDAWVKLIHESPGKELLIRIERDGKPLDVKLRPATVADGDVMIGRIGAAPLVDGAWMKQLSFMHKPGVAEAAVEALHKTGSTAWMSLKFLGRMVIGQASLDNLSGPLTIASIAGQTAREGWSPYLEFLALISVSIGVLNLLPIPVLDGGHLMYYVAELVKGRPLSERAQLFGQKIGFILLASLMLFAVLNDISRLFGG</sequence>
<feature type="transmembrane region" description="Helical" evidence="11">
    <location>
        <begin position="420"/>
        <end position="439"/>
    </location>
</feature>
<evidence type="ECO:0000256" key="1">
    <source>
        <dbReference type="ARBA" id="ARBA00001947"/>
    </source>
</evidence>
<evidence type="ECO:0000256" key="11">
    <source>
        <dbReference type="RuleBase" id="RU362031"/>
    </source>
</evidence>
<dbReference type="CDD" id="cd06163">
    <property type="entry name" value="S2P-M50_PDZ_RseP-like"/>
    <property type="match status" value="2"/>
</dbReference>
<dbReference type="AlphaFoldDB" id="A0A318JHV1"/>
<evidence type="ECO:0000256" key="3">
    <source>
        <dbReference type="ARBA" id="ARBA00007931"/>
    </source>
</evidence>
<dbReference type="CDD" id="cd23081">
    <property type="entry name" value="cpPDZ_EcRseP-like"/>
    <property type="match status" value="1"/>
</dbReference>
<gene>
    <name evidence="13" type="ORF">DFR38_10231</name>
</gene>
<dbReference type="Gene3D" id="2.30.42.10">
    <property type="match status" value="2"/>
</dbReference>
<comment type="cofactor">
    <cofactor evidence="1 11">
        <name>Zn(2+)</name>
        <dbReference type="ChEBI" id="CHEBI:29105"/>
    </cofactor>
</comment>
<keyword evidence="5 11" id="KW-0812">Transmembrane</keyword>
<dbReference type="GO" id="GO:0046872">
    <property type="term" value="F:metal ion binding"/>
    <property type="evidence" value="ECO:0007669"/>
    <property type="project" value="UniProtKB-KW"/>
</dbReference>
<dbReference type="InterPro" id="IPR001478">
    <property type="entry name" value="PDZ"/>
</dbReference>
<keyword evidence="4 13" id="KW-0645">Protease</keyword>
<comment type="caution">
    <text evidence="13">The sequence shown here is derived from an EMBL/GenBank/DDBJ whole genome shotgun (WGS) entry which is preliminary data.</text>
</comment>
<evidence type="ECO:0000256" key="4">
    <source>
        <dbReference type="ARBA" id="ARBA00022670"/>
    </source>
</evidence>
<name>A0A318JHV1_9NEIS</name>
<dbReference type="PANTHER" id="PTHR42837:SF2">
    <property type="entry name" value="MEMBRANE METALLOPROTEASE ARASP2, CHLOROPLASTIC-RELATED"/>
    <property type="match status" value="1"/>
</dbReference>
<evidence type="ECO:0000256" key="6">
    <source>
        <dbReference type="ARBA" id="ARBA00022801"/>
    </source>
</evidence>
<keyword evidence="9 11" id="KW-0482">Metalloprotease</keyword>
<dbReference type="InterPro" id="IPR036034">
    <property type="entry name" value="PDZ_sf"/>
</dbReference>
<accession>A0A318JHV1</accession>
<dbReference type="RefSeq" id="WP_110312923.1">
    <property type="nucleotide sequence ID" value="NZ_QJKC01000002.1"/>
</dbReference>
<keyword evidence="14" id="KW-1185">Reference proteome</keyword>
<evidence type="ECO:0000259" key="12">
    <source>
        <dbReference type="PROSITE" id="PS50106"/>
    </source>
</evidence>
<organism evidence="13 14">
    <name type="scientific">Aquitalea magnusonii</name>
    <dbReference type="NCBI Taxonomy" id="332411"/>
    <lineage>
        <taxon>Bacteria</taxon>
        <taxon>Pseudomonadati</taxon>
        <taxon>Pseudomonadota</taxon>
        <taxon>Betaproteobacteria</taxon>
        <taxon>Neisseriales</taxon>
        <taxon>Chromobacteriaceae</taxon>
        <taxon>Aquitalea</taxon>
    </lineage>
</organism>
<evidence type="ECO:0000256" key="2">
    <source>
        <dbReference type="ARBA" id="ARBA00004141"/>
    </source>
</evidence>
<keyword evidence="8 11" id="KW-1133">Transmembrane helix</keyword>
<keyword evidence="11" id="KW-0479">Metal-binding</keyword>
<dbReference type="EMBL" id="QJKC01000002">
    <property type="protein sequence ID" value="PXX50384.1"/>
    <property type="molecule type" value="Genomic_DNA"/>
</dbReference>
<evidence type="ECO:0000256" key="9">
    <source>
        <dbReference type="ARBA" id="ARBA00023049"/>
    </source>
</evidence>
<feature type="domain" description="PDZ" evidence="12">
    <location>
        <begin position="220"/>
        <end position="248"/>
    </location>
</feature>
<dbReference type="Pfam" id="PF17820">
    <property type="entry name" value="PDZ_6"/>
    <property type="match status" value="2"/>
</dbReference>
<feature type="transmembrane region" description="Helical" evidence="11">
    <location>
        <begin position="374"/>
        <end position="395"/>
    </location>
</feature>
<dbReference type="Proteomes" id="UP000248395">
    <property type="component" value="Unassembled WGS sequence"/>
</dbReference>
<evidence type="ECO:0000256" key="10">
    <source>
        <dbReference type="ARBA" id="ARBA00023136"/>
    </source>
</evidence>
<comment type="similarity">
    <text evidence="3 11">Belongs to the peptidase M50B family.</text>
</comment>
<keyword evidence="10 11" id="KW-0472">Membrane</keyword>
<dbReference type="PROSITE" id="PS50106">
    <property type="entry name" value="PDZ"/>
    <property type="match status" value="1"/>
</dbReference>
<dbReference type="GO" id="GO:0016020">
    <property type="term" value="C:membrane"/>
    <property type="evidence" value="ECO:0007669"/>
    <property type="project" value="UniProtKB-SubCell"/>
</dbReference>
<dbReference type="GO" id="GO:0006508">
    <property type="term" value="P:proteolysis"/>
    <property type="evidence" value="ECO:0007669"/>
    <property type="project" value="UniProtKB-KW"/>
</dbReference>
<evidence type="ECO:0000256" key="8">
    <source>
        <dbReference type="ARBA" id="ARBA00022989"/>
    </source>
</evidence>
<dbReference type="SUPFAM" id="SSF50156">
    <property type="entry name" value="PDZ domain-like"/>
    <property type="match status" value="2"/>
</dbReference>
<dbReference type="InterPro" id="IPR041489">
    <property type="entry name" value="PDZ_6"/>
</dbReference>
<reference evidence="13 14" key="1">
    <citation type="submission" date="2018-05" db="EMBL/GenBank/DDBJ databases">
        <title>Genomic Encyclopedia of Type Strains, Phase IV (KMG-IV): sequencing the most valuable type-strain genomes for metagenomic binning, comparative biology and taxonomic classification.</title>
        <authorList>
            <person name="Goeker M."/>
        </authorList>
    </citation>
    <scope>NUCLEOTIDE SEQUENCE [LARGE SCALE GENOMIC DNA]</scope>
    <source>
        <strain evidence="13 14">DSM 25134</strain>
    </source>
</reference>
<feature type="transmembrane region" description="Helical" evidence="11">
    <location>
        <begin position="93"/>
        <end position="114"/>
    </location>
</feature>
<dbReference type="SMART" id="SM00228">
    <property type="entry name" value="PDZ"/>
    <property type="match status" value="2"/>
</dbReference>
<evidence type="ECO:0000256" key="7">
    <source>
        <dbReference type="ARBA" id="ARBA00022833"/>
    </source>
</evidence>